<keyword evidence="2" id="KW-1185">Reference proteome</keyword>
<organism evidence="1 2">
    <name type="scientific">Nitrosomonas marina</name>
    <dbReference type="NCBI Taxonomy" id="917"/>
    <lineage>
        <taxon>Bacteria</taxon>
        <taxon>Pseudomonadati</taxon>
        <taxon>Pseudomonadota</taxon>
        <taxon>Betaproteobacteria</taxon>
        <taxon>Nitrosomonadales</taxon>
        <taxon>Nitrosomonadaceae</taxon>
        <taxon>Nitrosomonas</taxon>
    </lineage>
</organism>
<dbReference type="AlphaFoldDB" id="A0A1H9Z0P5"/>
<evidence type="ECO:0000313" key="1">
    <source>
        <dbReference type="EMBL" id="SES74916.1"/>
    </source>
</evidence>
<evidence type="ECO:0000313" key="2">
    <source>
        <dbReference type="Proteomes" id="UP000199345"/>
    </source>
</evidence>
<proteinExistence type="predicted"/>
<name>A0A1H9Z0P5_9PROT</name>
<dbReference type="EMBL" id="FOIA01000003">
    <property type="protein sequence ID" value="SES74916.1"/>
    <property type="molecule type" value="Genomic_DNA"/>
</dbReference>
<gene>
    <name evidence="1" type="ORF">SAMN05216326_10333</name>
</gene>
<accession>A0A1H9Z0P5</accession>
<dbReference type="Proteomes" id="UP000199345">
    <property type="component" value="Unassembled WGS sequence"/>
</dbReference>
<protein>
    <submittedName>
        <fullName evidence="1">Uncharacterized protein</fullName>
    </submittedName>
</protein>
<sequence>MNIEKKSKIDRVQMNSHSNIFVCEEKLAYDQALNDSR</sequence>
<reference evidence="2" key="1">
    <citation type="submission" date="2016-10" db="EMBL/GenBank/DDBJ databases">
        <authorList>
            <person name="Varghese N."/>
            <person name="Submissions S."/>
        </authorList>
    </citation>
    <scope>NUCLEOTIDE SEQUENCE [LARGE SCALE GENOMIC DNA]</scope>
    <source>
        <strain evidence="2">Nm71</strain>
    </source>
</reference>